<reference evidence="2 3" key="1">
    <citation type="journal article" date="2015" name="Nature">
        <title>rRNA introns, odd ribosomes, and small enigmatic genomes across a large radiation of phyla.</title>
        <authorList>
            <person name="Brown C.T."/>
            <person name="Hug L.A."/>
            <person name="Thomas B.C."/>
            <person name="Sharon I."/>
            <person name="Castelle C.J."/>
            <person name="Singh A."/>
            <person name="Wilkins M.J."/>
            <person name="Williams K.H."/>
            <person name="Banfield J.F."/>
        </authorList>
    </citation>
    <scope>NUCLEOTIDE SEQUENCE [LARGE SCALE GENOMIC DNA]</scope>
</reference>
<dbReference type="EMBL" id="LBQZ01000008">
    <property type="protein sequence ID" value="KKP89034.1"/>
    <property type="molecule type" value="Genomic_DNA"/>
</dbReference>
<sequence>MKTVSIIIAVAVLALTQGCAFNGNTAIAQKTGPLPYIEGEKATVTKTTTDIGPDGRVTTHTESEVKSGLAVNEGIQRHKLQVAEKVGTVQVQANSRPTWNAGYAWQKQYGGRYYPPSHPPQYCGGNGGGGFVGNGGFVVSGGSGFRRRY</sequence>
<gene>
    <name evidence="2" type="ORF">UR91_C0008G0005</name>
</gene>
<protein>
    <recommendedName>
        <fullName evidence="4">Lipoprotein</fullName>
    </recommendedName>
</protein>
<comment type="caution">
    <text evidence="2">The sequence shown here is derived from an EMBL/GenBank/DDBJ whole genome shotgun (WGS) entry which is preliminary data.</text>
</comment>
<name>A0A0G0D465_9BACT</name>
<accession>A0A0G0D465</accession>
<feature type="chain" id="PRO_5002531676" description="Lipoprotein" evidence="1">
    <location>
        <begin position="23"/>
        <end position="149"/>
    </location>
</feature>
<feature type="signal peptide" evidence="1">
    <location>
        <begin position="1"/>
        <end position="22"/>
    </location>
</feature>
<evidence type="ECO:0000313" key="3">
    <source>
        <dbReference type="Proteomes" id="UP000034798"/>
    </source>
</evidence>
<dbReference type="AlphaFoldDB" id="A0A0G0D465"/>
<organism evidence="2 3">
    <name type="scientific">Candidatus Nomurabacteria bacterium GW2011_GWC2_35_8</name>
    <dbReference type="NCBI Taxonomy" id="1618752"/>
    <lineage>
        <taxon>Bacteria</taxon>
        <taxon>Candidatus Nomuraibacteriota</taxon>
    </lineage>
</organism>
<dbReference type="PROSITE" id="PS51257">
    <property type="entry name" value="PROKAR_LIPOPROTEIN"/>
    <property type="match status" value="1"/>
</dbReference>
<evidence type="ECO:0000256" key="1">
    <source>
        <dbReference type="SAM" id="SignalP"/>
    </source>
</evidence>
<evidence type="ECO:0008006" key="4">
    <source>
        <dbReference type="Google" id="ProtNLM"/>
    </source>
</evidence>
<proteinExistence type="predicted"/>
<dbReference type="Proteomes" id="UP000034798">
    <property type="component" value="Unassembled WGS sequence"/>
</dbReference>
<keyword evidence="1" id="KW-0732">Signal</keyword>
<evidence type="ECO:0000313" key="2">
    <source>
        <dbReference type="EMBL" id="KKP89034.1"/>
    </source>
</evidence>